<feature type="domain" description="Phospholipase C/D" evidence="1">
    <location>
        <begin position="6"/>
        <end position="133"/>
    </location>
</feature>
<dbReference type="Proteomes" id="UP000189941">
    <property type="component" value="Unassembled WGS sequence"/>
</dbReference>
<proteinExistence type="predicted"/>
<reference evidence="3" key="1">
    <citation type="submission" date="2017-02" db="EMBL/GenBank/DDBJ databases">
        <authorList>
            <person name="Varghese N."/>
            <person name="Submissions S."/>
        </authorList>
    </citation>
    <scope>NUCLEOTIDE SEQUENCE [LARGE SCALE GENOMIC DNA]</scope>
    <source>
        <strain evidence="3">DSM 15739</strain>
    </source>
</reference>
<gene>
    <name evidence="2" type="ORF">SAMN02746011_01708</name>
</gene>
<dbReference type="EMBL" id="FUWO01000017">
    <property type="protein sequence ID" value="SJZ76618.1"/>
    <property type="molecule type" value="Genomic_DNA"/>
</dbReference>
<protein>
    <submittedName>
        <fullName evidence="2">Zinc dependent phospholipase C</fullName>
    </submittedName>
</protein>
<dbReference type="STRING" id="1121925.SAMN02746011_01708"/>
<dbReference type="InterPro" id="IPR029002">
    <property type="entry name" value="PLPC/GPLD1"/>
</dbReference>
<sequence length="265" mass="30814">MASIYTHHRFGLQLLELLPEQYKIIAETHRDYYLLGQQGPDIFFFNPLTLMKSDSPGMIIHKESGINFIENQKEMLLDCEWNSPEMAYFIGSLCHYLLDSNIHPLVNQLSEGEFSHLNVETELDRYYLIKDQKNPFKFKLENLIAKEPGFKKVIPKFYTRYPKGTPQNVNLGIRFFRYIKCFFHSESQIKEKFLISLLKFAGFSNFKSLIILQTPFKEAAAANPQLDAIFETTLNRSPALIDNVFQYLMNGHALADAFKINYDGE</sequence>
<keyword evidence="3" id="KW-1185">Reference proteome</keyword>
<name>A0A1T4NCV1_9LACT</name>
<accession>A0A1T4NCV1</accession>
<evidence type="ECO:0000313" key="2">
    <source>
        <dbReference type="EMBL" id="SJZ76618.1"/>
    </source>
</evidence>
<dbReference type="RefSeq" id="WP_078756405.1">
    <property type="nucleotide sequence ID" value="NZ_FUWO01000017.1"/>
</dbReference>
<dbReference type="OrthoDB" id="9810528at2"/>
<dbReference type="Pfam" id="PF00882">
    <property type="entry name" value="Zn_dep_PLPC"/>
    <property type="match status" value="1"/>
</dbReference>
<organism evidence="2 3">
    <name type="scientific">Globicatella sulfidifaciens DSM 15739</name>
    <dbReference type="NCBI Taxonomy" id="1121925"/>
    <lineage>
        <taxon>Bacteria</taxon>
        <taxon>Bacillati</taxon>
        <taxon>Bacillota</taxon>
        <taxon>Bacilli</taxon>
        <taxon>Lactobacillales</taxon>
        <taxon>Aerococcaceae</taxon>
        <taxon>Globicatella</taxon>
    </lineage>
</organism>
<dbReference type="AlphaFoldDB" id="A0A1T4NCV1"/>
<evidence type="ECO:0000259" key="1">
    <source>
        <dbReference type="Pfam" id="PF00882"/>
    </source>
</evidence>
<evidence type="ECO:0000313" key="3">
    <source>
        <dbReference type="Proteomes" id="UP000189941"/>
    </source>
</evidence>